<evidence type="ECO:0000256" key="1">
    <source>
        <dbReference type="ARBA" id="ARBA00023266"/>
    </source>
</evidence>
<keyword evidence="2 4" id="KW-0808">Transferase</keyword>
<comment type="subunit">
    <text evidence="2">Monomer.</text>
</comment>
<reference evidence="4" key="1">
    <citation type="submission" date="2024-05" db="EMBL/GenBank/DDBJ databases">
        <title>Genome sequencing of novel strain.</title>
        <authorList>
            <person name="Ganbat D."/>
            <person name="Ganbat S."/>
            <person name="Lee S.-J."/>
        </authorList>
    </citation>
    <scope>NUCLEOTIDE SEQUENCE</scope>
    <source>
        <strain evidence="4">SMD15-11</strain>
    </source>
</reference>
<feature type="domain" description="Rhodanese" evidence="3">
    <location>
        <begin position="14"/>
        <end position="137"/>
    </location>
</feature>
<comment type="catalytic activity">
    <reaction evidence="2">
        <text>5-methylaminomethyl-2-thiouridine(34) in tRNA + (2E)-geranyl diphosphate = 5-methylaminomethyl-S-(2E)-geranyl-thiouridine(34) in tRNA + diphosphate</text>
        <dbReference type="Rhea" id="RHEA:14085"/>
        <dbReference type="Rhea" id="RHEA-COMP:10195"/>
        <dbReference type="Rhea" id="RHEA-COMP:14654"/>
        <dbReference type="ChEBI" id="CHEBI:33019"/>
        <dbReference type="ChEBI" id="CHEBI:58057"/>
        <dbReference type="ChEBI" id="CHEBI:74455"/>
        <dbReference type="ChEBI" id="CHEBI:140632"/>
    </reaction>
</comment>
<dbReference type="Gene3D" id="3.40.250.10">
    <property type="entry name" value="Rhodanese-like domain"/>
    <property type="match status" value="1"/>
</dbReference>
<dbReference type="RefSeq" id="WP_369599982.1">
    <property type="nucleotide sequence ID" value="NZ_CP154858.1"/>
</dbReference>
<dbReference type="GO" id="GO:0002098">
    <property type="term" value="P:tRNA wobble uridine modification"/>
    <property type="evidence" value="ECO:0007669"/>
    <property type="project" value="UniProtKB-UniRule"/>
</dbReference>
<dbReference type="InterPro" id="IPR036873">
    <property type="entry name" value="Rhodanese-like_dom_sf"/>
</dbReference>
<comment type="catalytic activity">
    <reaction evidence="2">
        <text>5-methylaminomethyl-S-(2E)-geranyl-thiouridine(34) in tRNA + selenophosphate + H(+) = 5-methylaminomethyl-2-(Se-phospho)selenouridine(34) in tRNA + (2E)-thiogeraniol</text>
        <dbReference type="Rhea" id="RHEA:60172"/>
        <dbReference type="Rhea" id="RHEA-COMP:14654"/>
        <dbReference type="Rhea" id="RHEA-COMP:15523"/>
        <dbReference type="ChEBI" id="CHEBI:15378"/>
        <dbReference type="ChEBI" id="CHEBI:16144"/>
        <dbReference type="ChEBI" id="CHEBI:140632"/>
        <dbReference type="ChEBI" id="CHEBI:143702"/>
        <dbReference type="ChEBI" id="CHEBI:143703"/>
    </reaction>
</comment>
<dbReference type="GO" id="GO:0043828">
    <property type="term" value="F:tRNA 2-selenouridine synthase activity"/>
    <property type="evidence" value="ECO:0007669"/>
    <property type="project" value="UniProtKB-EC"/>
</dbReference>
<dbReference type="CDD" id="cd01520">
    <property type="entry name" value="RHOD_YbbB"/>
    <property type="match status" value="1"/>
</dbReference>
<dbReference type="EMBL" id="CP154858">
    <property type="protein sequence ID" value="XDT70941.1"/>
    <property type="molecule type" value="Genomic_DNA"/>
</dbReference>
<evidence type="ECO:0000313" key="4">
    <source>
        <dbReference type="EMBL" id="XDT70941.1"/>
    </source>
</evidence>
<evidence type="ECO:0000259" key="3">
    <source>
        <dbReference type="PROSITE" id="PS50206"/>
    </source>
</evidence>
<comment type="function">
    <text evidence="2">Involved in the post-transcriptional modification of the uridine at the wobble position (U34) of tRNA(Lys), tRNA(Glu) and tRNA(Gln). Catalyzes the conversion of 2-thiouridine (S2U-RNA) to 2-selenouridine (Se2U-RNA). Acts in a two-step process involving geranylation of 2-thiouridine (S2U) to S-geranyl-2-thiouridine (geS2U) and subsequent selenation of the latter derivative to 2-selenouridine (Se2U) in the tRNA chain.</text>
</comment>
<dbReference type="PROSITE" id="PS50206">
    <property type="entry name" value="RHODANESE_3"/>
    <property type="match status" value="1"/>
</dbReference>
<dbReference type="HAMAP" id="MF_01622">
    <property type="entry name" value="tRNA_sel_U_synth"/>
    <property type="match status" value="1"/>
</dbReference>
<gene>
    <name evidence="4" type="primary">mnmH</name>
    <name evidence="2" type="synonym">selU</name>
    <name evidence="4" type="ORF">AAIA72_08955</name>
</gene>
<organism evidence="4">
    <name type="scientific">Thermohahella caldifontis</name>
    <dbReference type="NCBI Taxonomy" id="3142973"/>
    <lineage>
        <taxon>Bacteria</taxon>
        <taxon>Pseudomonadati</taxon>
        <taxon>Pseudomonadota</taxon>
        <taxon>Gammaproteobacteria</taxon>
        <taxon>Oceanospirillales</taxon>
        <taxon>Hahellaceae</taxon>
        <taxon>Thermohahella</taxon>
    </lineage>
</organism>
<sequence>MPQRPDTDDYAFLLRHDVPMIDLRAPIEFDKGAFPTAVNLPLMTDAERAQVGTCYKRKGQEAAIELGHRLVSGAIREARMAAWLDFARRHPEGYLYCFRGGLRSRTVQNWLREAGVHYPRVLGGYKALRRFCIDDFEARVQRQSFWVVAGPTGSGKTRVIQACRHALDLEGLARHKGSSFGRTFEPQPPQIGFENALAIELMKLGDNGPHPILVEDESRLIGRCALPLNLRDKMAASPVIRVEEPFESRVELILEEYVLQPLTWLTSRNADAHVAWEALSERLLSSLDRIRKRLGGARHQTLRALMEDALTAHRERNDLDGHRAWITGLLQDYYDPMYRWQMENKPRDVVFQGSRDAIAAWLAERT</sequence>
<comment type="catalytic activity">
    <reaction evidence="2">
        <text>5-methylaminomethyl-2-(Se-phospho)selenouridine(34) in tRNA + H2O = 5-methylaminomethyl-2-selenouridine(34) in tRNA + phosphate</text>
        <dbReference type="Rhea" id="RHEA:60176"/>
        <dbReference type="Rhea" id="RHEA-COMP:10196"/>
        <dbReference type="Rhea" id="RHEA-COMP:15523"/>
        <dbReference type="ChEBI" id="CHEBI:15377"/>
        <dbReference type="ChEBI" id="CHEBI:43474"/>
        <dbReference type="ChEBI" id="CHEBI:82743"/>
        <dbReference type="ChEBI" id="CHEBI:143702"/>
    </reaction>
</comment>
<dbReference type="InterPro" id="IPR001763">
    <property type="entry name" value="Rhodanese-like_dom"/>
</dbReference>
<dbReference type="NCBIfam" id="NF008751">
    <property type="entry name" value="PRK11784.1-3"/>
    <property type="match status" value="1"/>
</dbReference>
<dbReference type="AlphaFoldDB" id="A0AB39USJ2"/>
<proteinExistence type="inferred from homology"/>
<dbReference type="GO" id="GO:0016765">
    <property type="term" value="F:transferase activity, transferring alkyl or aryl (other than methyl) groups"/>
    <property type="evidence" value="ECO:0007669"/>
    <property type="project" value="UniProtKB-UniRule"/>
</dbReference>
<dbReference type="SMART" id="SM00450">
    <property type="entry name" value="RHOD"/>
    <property type="match status" value="1"/>
</dbReference>
<dbReference type="InterPro" id="IPR017582">
    <property type="entry name" value="SelU"/>
</dbReference>
<name>A0AB39USJ2_9GAMM</name>
<comment type="catalytic activity">
    <reaction evidence="2">
        <text>5-methylaminomethyl-2-thiouridine(34) in tRNA + selenophosphate + (2E)-geranyl diphosphate + H2O + H(+) = 5-methylaminomethyl-2-selenouridine(34) in tRNA + (2E)-thiogeraniol + phosphate + diphosphate</text>
        <dbReference type="Rhea" id="RHEA:42716"/>
        <dbReference type="Rhea" id="RHEA-COMP:10195"/>
        <dbReference type="Rhea" id="RHEA-COMP:10196"/>
        <dbReference type="ChEBI" id="CHEBI:15377"/>
        <dbReference type="ChEBI" id="CHEBI:15378"/>
        <dbReference type="ChEBI" id="CHEBI:16144"/>
        <dbReference type="ChEBI" id="CHEBI:33019"/>
        <dbReference type="ChEBI" id="CHEBI:43474"/>
        <dbReference type="ChEBI" id="CHEBI:58057"/>
        <dbReference type="ChEBI" id="CHEBI:74455"/>
        <dbReference type="ChEBI" id="CHEBI:82743"/>
        <dbReference type="ChEBI" id="CHEBI:143703"/>
        <dbReference type="EC" id="2.9.1.3"/>
    </reaction>
</comment>
<dbReference type="EC" id="2.9.1.3" evidence="2"/>
<dbReference type="SUPFAM" id="SSF52821">
    <property type="entry name" value="Rhodanese/Cell cycle control phosphatase"/>
    <property type="match status" value="1"/>
</dbReference>
<evidence type="ECO:0000256" key="2">
    <source>
        <dbReference type="HAMAP-Rule" id="MF_01622"/>
    </source>
</evidence>
<dbReference type="InterPro" id="IPR058840">
    <property type="entry name" value="AAA_SelU"/>
</dbReference>
<protein>
    <recommendedName>
        <fullName evidence="2">tRNA 2-selenouridine synthase</fullName>
        <ecNumber evidence="2">2.9.1.3</ecNumber>
    </recommendedName>
</protein>
<accession>A0AB39USJ2</accession>
<dbReference type="Pfam" id="PF26341">
    <property type="entry name" value="AAA_SelU"/>
    <property type="match status" value="1"/>
</dbReference>
<dbReference type="KEGG" id="tcd:AAIA72_08955"/>
<dbReference type="NCBIfam" id="NF008750">
    <property type="entry name" value="PRK11784.1-2"/>
    <property type="match status" value="1"/>
</dbReference>
<comment type="similarity">
    <text evidence="2">Belongs to the SelU family.</text>
</comment>
<dbReference type="PANTHER" id="PTHR30401:SF0">
    <property type="entry name" value="TRNA 2-SELENOURIDINE SYNTHASE"/>
    <property type="match status" value="1"/>
</dbReference>
<dbReference type="PANTHER" id="PTHR30401">
    <property type="entry name" value="TRNA 2-SELENOURIDINE SYNTHASE"/>
    <property type="match status" value="1"/>
</dbReference>
<feature type="active site" description="S-selanylcysteine intermediate" evidence="2">
    <location>
        <position position="97"/>
    </location>
</feature>
<keyword evidence="1 2" id="KW-0711">Selenium</keyword>
<dbReference type="NCBIfam" id="TIGR03167">
    <property type="entry name" value="tRNA_sel_U_synt"/>
    <property type="match status" value="1"/>
</dbReference>